<feature type="region of interest" description="Disordered" evidence="2">
    <location>
        <begin position="115"/>
        <end position="135"/>
    </location>
</feature>
<evidence type="ECO:0000256" key="2">
    <source>
        <dbReference type="SAM" id="MobiDB-lite"/>
    </source>
</evidence>
<evidence type="ECO:0000313" key="3">
    <source>
        <dbReference type="EMBL" id="TQV76597.1"/>
    </source>
</evidence>
<name>A0A545TH90_9GAMM</name>
<keyword evidence="1" id="KW-0175">Coiled coil</keyword>
<evidence type="ECO:0000256" key="1">
    <source>
        <dbReference type="SAM" id="Coils"/>
    </source>
</evidence>
<dbReference type="OrthoDB" id="5801582at2"/>
<reference evidence="3 4" key="1">
    <citation type="submission" date="2019-06" db="EMBL/GenBank/DDBJ databases">
        <title>Draft genome of Aliikangiella marina GYP-15.</title>
        <authorList>
            <person name="Wang G."/>
        </authorList>
    </citation>
    <scope>NUCLEOTIDE SEQUENCE [LARGE SCALE GENOMIC DNA]</scope>
    <source>
        <strain evidence="3 4">GYP-15</strain>
    </source>
</reference>
<accession>A0A545TH90</accession>
<dbReference type="EMBL" id="VIKR01000001">
    <property type="protein sequence ID" value="TQV76597.1"/>
    <property type="molecule type" value="Genomic_DNA"/>
</dbReference>
<dbReference type="RefSeq" id="WP_142887957.1">
    <property type="nucleotide sequence ID" value="NZ_VIKR01000001.1"/>
</dbReference>
<feature type="compositionally biased region" description="Basic residues" evidence="2">
    <location>
        <begin position="121"/>
        <end position="135"/>
    </location>
</feature>
<evidence type="ECO:0000313" key="4">
    <source>
        <dbReference type="Proteomes" id="UP000317839"/>
    </source>
</evidence>
<gene>
    <name evidence="3" type="ORF">FLL45_01170</name>
</gene>
<organism evidence="3 4">
    <name type="scientific">Aliikangiella marina</name>
    <dbReference type="NCBI Taxonomy" id="1712262"/>
    <lineage>
        <taxon>Bacteria</taxon>
        <taxon>Pseudomonadati</taxon>
        <taxon>Pseudomonadota</taxon>
        <taxon>Gammaproteobacteria</taxon>
        <taxon>Oceanospirillales</taxon>
        <taxon>Pleioneaceae</taxon>
        <taxon>Aliikangiella</taxon>
    </lineage>
</organism>
<keyword evidence="4" id="KW-1185">Reference proteome</keyword>
<dbReference type="Proteomes" id="UP000317839">
    <property type="component" value="Unassembled WGS sequence"/>
</dbReference>
<feature type="coiled-coil region" evidence="1">
    <location>
        <begin position="44"/>
        <end position="110"/>
    </location>
</feature>
<comment type="caution">
    <text evidence="3">The sequence shown here is derived from an EMBL/GenBank/DDBJ whole genome shotgun (WGS) entry which is preliminary data.</text>
</comment>
<protein>
    <submittedName>
        <fullName evidence="3">Phasin family protein</fullName>
    </submittedName>
</protein>
<dbReference type="AlphaFoldDB" id="A0A545TH90"/>
<proteinExistence type="predicted"/>
<sequence>MASLKDVEKLGRQAWLAGLGAYGSGWKYAVDKFDETYAKTGEMLNELITEGEKIEQDIQEKLKAKEILDEKIVALKDKLGLNEPDEAEKLQEIDAKVDKLTTAVNALVEARLAEQAPAKKAPAKKAPAKKAAAKS</sequence>